<dbReference type="Proteomes" id="UP000775213">
    <property type="component" value="Unassembled WGS sequence"/>
</dbReference>
<evidence type="ECO:0000313" key="2">
    <source>
        <dbReference type="Proteomes" id="UP000775213"/>
    </source>
</evidence>
<proteinExistence type="predicted"/>
<reference evidence="1 2" key="1">
    <citation type="journal article" date="2021" name="Hortic Res">
        <title>Chromosome-scale assembly of the Dendrobium chrysotoxum genome enhances the understanding of orchid evolution.</title>
        <authorList>
            <person name="Zhang Y."/>
            <person name="Zhang G.Q."/>
            <person name="Zhang D."/>
            <person name="Liu X.D."/>
            <person name="Xu X.Y."/>
            <person name="Sun W.H."/>
            <person name="Yu X."/>
            <person name="Zhu X."/>
            <person name="Wang Z.W."/>
            <person name="Zhao X."/>
            <person name="Zhong W.Y."/>
            <person name="Chen H."/>
            <person name="Yin W.L."/>
            <person name="Huang T."/>
            <person name="Niu S.C."/>
            <person name="Liu Z.J."/>
        </authorList>
    </citation>
    <scope>NUCLEOTIDE SEQUENCE [LARGE SCALE GENOMIC DNA]</scope>
    <source>
        <strain evidence="1">Lindl</strain>
    </source>
</reference>
<dbReference type="AlphaFoldDB" id="A0AAV7HDK1"/>
<evidence type="ECO:0000313" key="1">
    <source>
        <dbReference type="EMBL" id="KAH0466701.1"/>
    </source>
</evidence>
<dbReference type="EMBL" id="JAGFBR010000005">
    <property type="protein sequence ID" value="KAH0466701.1"/>
    <property type="molecule type" value="Genomic_DNA"/>
</dbReference>
<protein>
    <submittedName>
        <fullName evidence="1">Uncharacterized protein</fullName>
    </submittedName>
</protein>
<name>A0AAV7HDK1_DENCH</name>
<accession>A0AAV7HDK1</accession>
<gene>
    <name evidence="1" type="ORF">IEQ34_003939</name>
</gene>
<sequence>MGHSKMNYHILHPHLAEAPIINPISINVGDKFKDNVHDNGYAELTLQENMDILKTMVVHHSLYPVGDVGPSNAHDTAAPLLSIGIPLAFSDYENRESINNAMGGNTTTICLVNHTASLTSTPGTNISRVLMFGALEVYVVHFGGYFPSDGWPWS</sequence>
<keyword evidence="2" id="KW-1185">Reference proteome</keyword>
<comment type="caution">
    <text evidence="1">The sequence shown here is derived from an EMBL/GenBank/DDBJ whole genome shotgun (WGS) entry which is preliminary data.</text>
</comment>
<organism evidence="1 2">
    <name type="scientific">Dendrobium chrysotoxum</name>
    <name type="common">Orchid</name>
    <dbReference type="NCBI Taxonomy" id="161865"/>
    <lineage>
        <taxon>Eukaryota</taxon>
        <taxon>Viridiplantae</taxon>
        <taxon>Streptophyta</taxon>
        <taxon>Embryophyta</taxon>
        <taxon>Tracheophyta</taxon>
        <taxon>Spermatophyta</taxon>
        <taxon>Magnoliopsida</taxon>
        <taxon>Liliopsida</taxon>
        <taxon>Asparagales</taxon>
        <taxon>Orchidaceae</taxon>
        <taxon>Epidendroideae</taxon>
        <taxon>Malaxideae</taxon>
        <taxon>Dendrobiinae</taxon>
        <taxon>Dendrobium</taxon>
    </lineage>
</organism>